<sequence length="270" mass="29752">MKPRVVVDRDGLHYTEQGDTGPRVLLLHGLFGQGKNWTSIAKVLSEQARVIMLDLPNHGQSGWTERVTYADLAVAIADVLSSVDADPLTVVGHSMGGKVAMAMALLRPQLVERLVVADIAPVHYERLSGFADYVTGMLSIDLERLQTRAEADAQLVPYVPDEVVRSFLLQNLRRDPGSASGWRWQMNLSLLGAELAALGEWPDLRTTPYPGPVLWVAGGRSDYITPAYAPAMRALFPRTTTFTIKDAGHWVHSEQPEIFLAALRRFVGLD</sequence>
<evidence type="ECO:0000313" key="3">
    <source>
        <dbReference type="EMBL" id="GAA3714969.1"/>
    </source>
</evidence>
<dbReference type="SUPFAM" id="SSF53474">
    <property type="entry name" value="alpha/beta-Hydrolases"/>
    <property type="match status" value="1"/>
</dbReference>
<dbReference type="PRINTS" id="PR00412">
    <property type="entry name" value="EPOXHYDRLASE"/>
</dbReference>
<dbReference type="Gene3D" id="3.40.50.1820">
    <property type="entry name" value="alpha/beta hydrolase"/>
    <property type="match status" value="1"/>
</dbReference>
<organism evidence="3 4">
    <name type="scientific">Microlunatus aurantiacus</name>
    <dbReference type="NCBI Taxonomy" id="446786"/>
    <lineage>
        <taxon>Bacteria</taxon>
        <taxon>Bacillati</taxon>
        <taxon>Actinomycetota</taxon>
        <taxon>Actinomycetes</taxon>
        <taxon>Propionibacteriales</taxon>
        <taxon>Propionibacteriaceae</taxon>
        <taxon>Microlunatus</taxon>
    </lineage>
</organism>
<dbReference type="PANTHER" id="PTHR46118">
    <property type="entry name" value="PROTEIN ABHD11"/>
    <property type="match status" value="1"/>
</dbReference>
<dbReference type="InterPro" id="IPR029058">
    <property type="entry name" value="AB_hydrolase_fold"/>
</dbReference>
<dbReference type="PRINTS" id="PR00111">
    <property type="entry name" value="ABHYDROLASE"/>
</dbReference>
<dbReference type="InterPro" id="IPR000639">
    <property type="entry name" value="Epox_hydrolase-like"/>
</dbReference>
<dbReference type="Proteomes" id="UP001500051">
    <property type="component" value="Unassembled WGS sequence"/>
</dbReference>
<dbReference type="EMBL" id="BAAAYX010000020">
    <property type="protein sequence ID" value="GAA3714969.1"/>
    <property type="molecule type" value="Genomic_DNA"/>
</dbReference>
<feature type="domain" description="AB hydrolase-1" evidence="2">
    <location>
        <begin position="22"/>
        <end position="255"/>
    </location>
</feature>
<protein>
    <submittedName>
        <fullName evidence="3">Alpha/beta fold hydrolase</fullName>
    </submittedName>
</protein>
<dbReference type="PANTHER" id="PTHR46118:SF4">
    <property type="entry name" value="PROTEIN ABHD11"/>
    <property type="match status" value="1"/>
</dbReference>
<name>A0ABP7E6T6_9ACTN</name>
<keyword evidence="4" id="KW-1185">Reference proteome</keyword>
<keyword evidence="1 3" id="KW-0378">Hydrolase</keyword>
<evidence type="ECO:0000313" key="4">
    <source>
        <dbReference type="Proteomes" id="UP001500051"/>
    </source>
</evidence>
<gene>
    <name evidence="3" type="ORF">GCM10022204_37810</name>
</gene>
<reference evidence="4" key="1">
    <citation type="journal article" date="2019" name="Int. J. Syst. Evol. Microbiol.">
        <title>The Global Catalogue of Microorganisms (GCM) 10K type strain sequencing project: providing services to taxonomists for standard genome sequencing and annotation.</title>
        <authorList>
            <consortium name="The Broad Institute Genomics Platform"/>
            <consortium name="The Broad Institute Genome Sequencing Center for Infectious Disease"/>
            <person name="Wu L."/>
            <person name="Ma J."/>
        </authorList>
    </citation>
    <scope>NUCLEOTIDE SEQUENCE [LARGE SCALE GENOMIC DNA]</scope>
    <source>
        <strain evidence="4">JCM 16548</strain>
    </source>
</reference>
<dbReference type="InterPro" id="IPR000073">
    <property type="entry name" value="AB_hydrolase_1"/>
</dbReference>
<proteinExistence type="predicted"/>
<dbReference type="GO" id="GO:0016787">
    <property type="term" value="F:hydrolase activity"/>
    <property type="evidence" value="ECO:0007669"/>
    <property type="project" value="UniProtKB-KW"/>
</dbReference>
<evidence type="ECO:0000256" key="1">
    <source>
        <dbReference type="ARBA" id="ARBA00022801"/>
    </source>
</evidence>
<dbReference type="RefSeq" id="WP_344814015.1">
    <property type="nucleotide sequence ID" value="NZ_BAAAYX010000020.1"/>
</dbReference>
<accession>A0ABP7E6T6</accession>
<comment type="caution">
    <text evidence="3">The sequence shown here is derived from an EMBL/GenBank/DDBJ whole genome shotgun (WGS) entry which is preliminary data.</text>
</comment>
<evidence type="ECO:0000259" key="2">
    <source>
        <dbReference type="Pfam" id="PF00561"/>
    </source>
</evidence>
<dbReference type="Pfam" id="PF00561">
    <property type="entry name" value="Abhydrolase_1"/>
    <property type="match status" value="1"/>
</dbReference>